<evidence type="ECO:0000313" key="2">
    <source>
        <dbReference type="Proteomes" id="UP000425411"/>
    </source>
</evidence>
<accession>A0AAP9KTS6</accession>
<dbReference type="PANTHER" id="PTHR14136:SF17">
    <property type="entry name" value="BTB_POZ DOMAIN-CONTAINING PROTEIN KCTD9"/>
    <property type="match status" value="1"/>
</dbReference>
<dbReference type="Pfam" id="PF13599">
    <property type="entry name" value="Pentapeptide_4"/>
    <property type="match status" value="1"/>
</dbReference>
<dbReference type="EMBL" id="CP046314">
    <property type="protein sequence ID" value="QGS09731.1"/>
    <property type="molecule type" value="Genomic_DNA"/>
</dbReference>
<sequence>MEKISFEQFKNKIKQGEKDFTNLILENMNLENYDLSDMNFSHSNFINANLSNVNFYSSQLVNVLLDDCNLQNANLKNANLERASLRRVNLTYADIRGAKLYAAVLENAILDNIIFDDKTENFRIHCPEQGAFVAYKKGLDNLIIKLLIPSDARRVSSTMNCCRCDKAKVLEIKNFEGTKFFDEAWSTVAENFCYKLGEWVYAGNFNEDRWYDSTGGIHFWMTEDEAKAY</sequence>
<protein>
    <submittedName>
        <fullName evidence="1">Pentapeptide repeat-containing protein</fullName>
    </submittedName>
</protein>
<proteinExistence type="predicted"/>
<dbReference type="SUPFAM" id="SSF141571">
    <property type="entry name" value="Pentapeptide repeat-like"/>
    <property type="match status" value="1"/>
</dbReference>
<name>A0AAP9KTS6_9BACL</name>
<dbReference type="Pfam" id="PF19062">
    <property type="entry name" value="DUF5758"/>
    <property type="match status" value="1"/>
</dbReference>
<dbReference type="AlphaFoldDB" id="A0AAP9KTS6"/>
<gene>
    <name evidence="1" type="ORF">FOC49_07490</name>
</gene>
<reference evidence="1 2" key="1">
    <citation type="submission" date="2019-11" db="EMBL/GenBank/DDBJ databases">
        <title>FDA dAtabase for Regulatory Grade micrObial Sequences (FDA-ARGOS): Supporting development and validation of Infectious Disease Dx tests.</title>
        <authorList>
            <person name="Turner S."/>
            <person name="Byrd R."/>
            <person name="Tallon L."/>
            <person name="Sadzewicz L."/>
            <person name="Vavikolanu K."/>
            <person name="Mehta A."/>
            <person name="Aluvathingal J."/>
            <person name="Nadendla S."/>
            <person name="Myers T."/>
            <person name="Yan Y."/>
            <person name="Sichtig H."/>
        </authorList>
    </citation>
    <scope>NUCLEOTIDE SEQUENCE [LARGE SCALE GENOMIC DNA]</scope>
    <source>
        <strain evidence="1 2">FDAARGOS_741</strain>
    </source>
</reference>
<dbReference type="Gene3D" id="2.160.20.80">
    <property type="entry name" value="E3 ubiquitin-protein ligase SopA"/>
    <property type="match status" value="1"/>
</dbReference>
<dbReference type="PANTHER" id="PTHR14136">
    <property type="entry name" value="BTB_POZ DOMAIN-CONTAINING PROTEIN KCTD9"/>
    <property type="match status" value="1"/>
</dbReference>
<dbReference type="InterPro" id="IPR043919">
    <property type="entry name" value="DUF5758"/>
</dbReference>
<evidence type="ECO:0000313" key="1">
    <source>
        <dbReference type="EMBL" id="QGS09731.1"/>
    </source>
</evidence>
<dbReference type="RefSeq" id="WP_004632481.1">
    <property type="nucleotide sequence ID" value="NZ_CP046314.1"/>
</dbReference>
<dbReference type="InterPro" id="IPR001646">
    <property type="entry name" value="5peptide_repeat"/>
</dbReference>
<dbReference type="InterPro" id="IPR051082">
    <property type="entry name" value="Pentapeptide-BTB/POZ_domain"/>
</dbReference>
<dbReference type="Proteomes" id="UP000425411">
    <property type="component" value="Chromosome"/>
</dbReference>
<keyword evidence="2" id="KW-1185">Reference proteome</keyword>
<organism evidence="1 2">
    <name type="scientific">Gemella morbillorum</name>
    <dbReference type="NCBI Taxonomy" id="29391"/>
    <lineage>
        <taxon>Bacteria</taxon>
        <taxon>Bacillati</taxon>
        <taxon>Bacillota</taxon>
        <taxon>Bacilli</taxon>
        <taxon>Bacillales</taxon>
        <taxon>Gemellaceae</taxon>
        <taxon>Gemella</taxon>
    </lineage>
</organism>